<keyword evidence="2" id="KW-1185">Reference proteome</keyword>
<evidence type="ECO:0000313" key="2">
    <source>
        <dbReference type="Proteomes" id="UP000245119"/>
    </source>
</evidence>
<reference evidence="1 2" key="1">
    <citation type="submission" date="2018-04" db="EMBL/GenBank/DDBJ databases">
        <title>The genome of golden apple snail Pomacea canaliculata provides insight into stress tolerance and invasive adaptation.</title>
        <authorList>
            <person name="Liu C."/>
            <person name="Liu B."/>
            <person name="Ren Y."/>
            <person name="Zhang Y."/>
            <person name="Wang H."/>
            <person name="Li S."/>
            <person name="Jiang F."/>
            <person name="Yin L."/>
            <person name="Zhang G."/>
            <person name="Qian W."/>
            <person name="Fan W."/>
        </authorList>
    </citation>
    <scope>NUCLEOTIDE SEQUENCE [LARGE SCALE GENOMIC DNA]</scope>
    <source>
        <strain evidence="1">SZHN2017</strain>
        <tissue evidence="1">Muscle</tissue>
    </source>
</reference>
<organism evidence="1 2">
    <name type="scientific">Pomacea canaliculata</name>
    <name type="common">Golden apple snail</name>
    <dbReference type="NCBI Taxonomy" id="400727"/>
    <lineage>
        <taxon>Eukaryota</taxon>
        <taxon>Metazoa</taxon>
        <taxon>Spiralia</taxon>
        <taxon>Lophotrochozoa</taxon>
        <taxon>Mollusca</taxon>
        <taxon>Gastropoda</taxon>
        <taxon>Caenogastropoda</taxon>
        <taxon>Architaenioglossa</taxon>
        <taxon>Ampullarioidea</taxon>
        <taxon>Ampullariidae</taxon>
        <taxon>Pomacea</taxon>
    </lineage>
</organism>
<dbReference type="EMBL" id="PZQS01000013">
    <property type="protein sequence ID" value="PVD19203.1"/>
    <property type="molecule type" value="Genomic_DNA"/>
</dbReference>
<dbReference type="AlphaFoldDB" id="A0A2T7NDF9"/>
<sequence>MSSFTGASVTTVTSLVSDRGCRELLGEGKDMVTPADDAAADGDGVIDVTVVKAGDITLSSGDNSAERVTLAFDTRLLSPKALEQGGVGVSPSHPGEWSIPLTSLRAFVLVVVVVVVVVMSRGSAGCCETLVRTGSVVSDVVLDVADAAIVGSVDGVDGVDNVLT</sequence>
<accession>A0A2T7NDF9</accession>
<evidence type="ECO:0000313" key="1">
    <source>
        <dbReference type="EMBL" id="PVD19203.1"/>
    </source>
</evidence>
<dbReference type="Proteomes" id="UP000245119">
    <property type="component" value="Linkage Group LG13"/>
</dbReference>
<proteinExistence type="predicted"/>
<gene>
    <name evidence="1" type="ORF">C0Q70_19688</name>
</gene>
<name>A0A2T7NDF9_POMCA</name>
<protein>
    <submittedName>
        <fullName evidence="1">Uncharacterized protein</fullName>
    </submittedName>
</protein>
<comment type="caution">
    <text evidence="1">The sequence shown here is derived from an EMBL/GenBank/DDBJ whole genome shotgun (WGS) entry which is preliminary data.</text>
</comment>